<evidence type="ECO:0000313" key="2">
    <source>
        <dbReference type="EMBL" id="KAH9361740.1"/>
    </source>
</evidence>
<dbReference type="GO" id="GO:0016197">
    <property type="term" value="P:endosomal transport"/>
    <property type="evidence" value="ECO:0007669"/>
    <property type="project" value="TreeGrafter"/>
</dbReference>
<feature type="domain" description="WASH complex subunit 7 C-terminal" evidence="1">
    <location>
        <begin position="1"/>
        <end position="84"/>
    </location>
</feature>
<keyword evidence="3" id="KW-1185">Reference proteome</keyword>
<dbReference type="OMA" id="AMAWNVE"/>
<sequence length="118" mass="13757">MGVAYILKLLDQYQDFDSLHWFQSVSDKFNKDTAQVREEKKEAAGKEDEKLQQAMSLTGKRLDTYRHEFDLLNYSLSSARIFFRADLTAEEEKQEKADDRAMAWNVERVPKPCTPAFS</sequence>
<evidence type="ECO:0000259" key="1">
    <source>
        <dbReference type="Pfam" id="PF14746"/>
    </source>
</evidence>
<comment type="caution">
    <text evidence="2">The sequence shown here is derived from an EMBL/GenBank/DDBJ whole genome shotgun (WGS) entry which is preliminary data.</text>
</comment>
<dbReference type="GO" id="GO:0005768">
    <property type="term" value="C:endosome"/>
    <property type="evidence" value="ECO:0007669"/>
    <property type="project" value="TreeGrafter"/>
</dbReference>
<dbReference type="VEuPathDB" id="VectorBase:HLOH_050691"/>
<accession>A0A9J6FIN1</accession>
<dbReference type="Proteomes" id="UP000821853">
    <property type="component" value="Chromosome 1"/>
</dbReference>
<reference evidence="2 3" key="1">
    <citation type="journal article" date="2020" name="Cell">
        <title>Large-Scale Comparative Analyses of Tick Genomes Elucidate Their Genetic Diversity and Vector Capacities.</title>
        <authorList>
            <consortium name="Tick Genome and Microbiome Consortium (TIGMIC)"/>
            <person name="Jia N."/>
            <person name="Wang J."/>
            <person name="Shi W."/>
            <person name="Du L."/>
            <person name="Sun Y."/>
            <person name="Zhan W."/>
            <person name="Jiang J.F."/>
            <person name="Wang Q."/>
            <person name="Zhang B."/>
            <person name="Ji P."/>
            <person name="Bell-Sakyi L."/>
            <person name="Cui X.M."/>
            <person name="Yuan T.T."/>
            <person name="Jiang B.G."/>
            <person name="Yang W.F."/>
            <person name="Lam T.T."/>
            <person name="Chang Q.C."/>
            <person name="Ding S.J."/>
            <person name="Wang X.J."/>
            <person name="Zhu J.G."/>
            <person name="Ruan X.D."/>
            <person name="Zhao L."/>
            <person name="Wei J.T."/>
            <person name="Ye R.Z."/>
            <person name="Que T.C."/>
            <person name="Du C.H."/>
            <person name="Zhou Y.H."/>
            <person name="Cheng J.X."/>
            <person name="Dai P.F."/>
            <person name="Guo W.B."/>
            <person name="Han X.H."/>
            <person name="Huang E.J."/>
            <person name="Li L.F."/>
            <person name="Wei W."/>
            <person name="Gao Y.C."/>
            <person name="Liu J.Z."/>
            <person name="Shao H.Z."/>
            <person name="Wang X."/>
            <person name="Wang C.C."/>
            <person name="Yang T.C."/>
            <person name="Huo Q.B."/>
            <person name="Li W."/>
            <person name="Chen H.Y."/>
            <person name="Chen S.E."/>
            <person name="Zhou L.G."/>
            <person name="Ni X.B."/>
            <person name="Tian J.H."/>
            <person name="Sheng Y."/>
            <person name="Liu T."/>
            <person name="Pan Y.S."/>
            <person name="Xia L.Y."/>
            <person name="Li J."/>
            <person name="Zhao F."/>
            <person name="Cao W.C."/>
        </authorList>
    </citation>
    <scope>NUCLEOTIDE SEQUENCE [LARGE SCALE GENOMIC DNA]</scope>
    <source>
        <strain evidence="2">HaeL-2018</strain>
    </source>
</reference>
<gene>
    <name evidence="2" type="ORF">HPB48_005107</name>
</gene>
<proteinExistence type="predicted"/>
<dbReference type="InterPro" id="IPR028283">
    <property type="entry name" value="WASH-7_C"/>
</dbReference>
<dbReference type="Pfam" id="PF14746">
    <property type="entry name" value="WASH-7_C"/>
    <property type="match status" value="1"/>
</dbReference>
<dbReference type="EMBL" id="JABSTR010000001">
    <property type="protein sequence ID" value="KAH9361740.1"/>
    <property type="molecule type" value="Genomic_DNA"/>
</dbReference>
<dbReference type="PANTHER" id="PTHR31409:SF0">
    <property type="entry name" value="WASH COMPLEX SUBUNIT 4"/>
    <property type="match status" value="1"/>
</dbReference>
<dbReference type="OrthoDB" id="10261210at2759"/>
<dbReference type="GO" id="GO:0007032">
    <property type="term" value="P:endosome organization"/>
    <property type="evidence" value="ECO:0007669"/>
    <property type="project" value="TreeGrafter"/>
</dbReference>
<dbReference type="InterPro" id="IPR027307">
    <property type="entry name" value="WASH7"/>
</dbReference>
<name>A0A9J6FIN1_HAELO</name>
<protein>
    <recommendedName>
        <fullName evidence="1">WASH complex subunit 7 C-terminal domain-containing protein</fullName>
    </recommendedName>
</protein>
<dbReference type="GO" id="GO:0071203">
    <property type="term" value="C:WASH complex"/>
    <property type="evidence" value="ECO:0007669"/>
    <property type="project" value="InterPro"/>
</dbReference>
<dbReference type="AlphaFoldDB" id="A0A9J6FIN1"/>
<evidence type="ECO:0000313" key="3">
    <source>
        <dbReference type="Proteomes" id="UP000821853"/>
    </source>
</evidence>
<dbReference type="PANTHER" id="PTHR31409">
    <property type="entry name" value="WASH COMPLEX SUBUNIT 4"/>
    <property type="match status" value="1"/>
</dbReference>
<organism evidence="2 3">
    <name type="scientific">Haemaphysalis longicornis</name>
    <name type="common">Bush tick</name>
    <dbReference type="NCBI Taxonomy" id="44386"/>
    <lineage>
        <taxon>Eukaryota</taxon>
        <taxon>Metazoa</taxon>
        <taxon>Ecdysozoa</taxon>
        <taxon>Arthropoda</taxon>
        <taxon>Chelicerata</taxon>
        <taxon>Arachnida</taxon>
        <taxon>Acari</taxon>
        <taxon>Parasitiformes</taxon>
        <taxon>Ixodida</taxon>
        <taxon>Ixodoidea</taxon>
        <taxon>Ixodidae</taxon>
        <taxon>Haemaphysalinae</taxon>
        <taxon>Haemaphysalis</taxon>
    </lineage>
</organism>